<name>A0A2U8UWW5_9CAUD</name>
<dbReference type="Proteomes" id="UP000246269">
    <property type="component" value="Segment"/>
</dbReference>
<gene>
    <name evidence="1" type="ORF">T59_00012</name>
</gene>
<protein>
    <submittedName>
        <fullName evidence="1">Uncharacterized protein</fullName>
    </submittedName>
</protein>
<reference evidence="1 2" key="1">
    <citation type="submission" date="2018-04" db="EMBL/GenBank/DDBJ databases">
        <title>Looking for novel host receptors of T5-like bacteriophages.</title>
        <authorList>
            <person name="Kulikov E.E."/>
            <person name="Letarov A.V."/>
            <person name="Golomidova A.K."/>
        </authorList>
    </citation>
    <scope>NUCLEOTIDE SEQUENCE [LARGE SCALE GENOMIC DNA]</scope>
</reference>
<dbReference type="EMBL" id="MH203051">
    <property type="protein sequence ID" value="AWN08673.1"/>
    <property type="molecule type" value="Genomic_DNA"/>
</dbReference>
<organism evidence="1 2">
    <name type="scientific">Escherichia phage Gostya9</name>
    <dbReference type="NCBI Taxonomy" id="2182345"/>
    <lineage>
        <taxon>Viruses</taxon>
        <taxon>Duplodnaviria</taxon>
        <taxon>Heunggongvirae</taxon>
        <taxon>Uroviricota</taxon>
        <taxon>Caudoviricetes</taxon>
        <taxon>Demerecviridae</taxon>
        <taxon>Markadamsvirinae</taxon>
        <taxon>Tequintavirus</taxon>
        <taxon>Tequintavirus gostya9</taxon>
    </lineage>
</organism>
<keyword evidence="2" id="KW-1185">Reference proteome</keyword>
<evidence type="ECO:0000313" key="2">
    <source>
        <dbReference type="Proteomes" id="UP000246269"/>
    </source>
</evidence>
<accession>A0A2U8UWW5</accession>
<proteinExistence type="predicted"/>
<evidence type="ECO:0000313" key="1">
    <source>
        <dbReference type="EMBL" id="AWN08673.1"/>
    </source>
</evidence>
<sequence>MIPLVAITFAIIGKIIFTRRNNHGAQLSGSAPDSQMRMILI</sequence>